<proteinExistence type="predicted"/>
<dbReference type="EMBL" id="DQAY01000196">
    <property type="protein sequence ID" value="HCO27355.1"/>
    <property type="molecule type" value="Genomic_DNA"/>
</dbReference>
<protein>
    <submittedName>
        <fullName evidence="1">Uncharacterized protein</fullName>
    </submittedName>
</protein>
<dbReference type="Proteomes" id="UP000263642">
    <property type="component" value="Unassembled WGS sequence"/>
</dbReference>
<evidence type="ECO:0000313" key="1">
    <source>
        <dbReference type="EMBL" id="HCO27355.1"/>
    </source>
</evidence>
<organism evidence="1 2">
    <name type="scientific">Gimesia maris</name>
    <dbReference type="NCBI Taxonomy" id="122"/>
    <lineage>
        <taxon>Bacteria</taxon>
        <taxon>Pseudomonadati</taxon>
        <taxon>Planctomycetota</taxon>
        <taxon>Planctomycetia</taxon>
        <taxon>Planctomycetales</taxon>
        <taxon>Planctomycetaceae</taxon>
        <taxon>Gimesia</taxon>
    </lineage>
</organism>
<gene>
    <name evidence="1" type="ORF">DIT97_31755</name>
</gene>
<accession>A0A3D3REX0</accession>
<sequence>MHNLEKKLVDFLEAGTNPSLAMIGGIDVLNNVIPEIGVSPLLPEFVRIVINSDESIESEDGWRFICGTLSICKNGIAMRECVDLLDQFISLDSKADDQILESYLNIAIDKTNESLARAATLDGALRIAIVLPEKRFDLIRVLIRIDVRDSPDFLRWAAKIIGVAHSHWHVDELVNKLHELRDVADAKDEVYFELGMSCLSKALTSIESNAVAAELQDARFWFNKSLASPLGRPDSTLFLLCTEVLTEFSVGELNGSVESLANQIDNSVRDLIISHRSKFDPPWLRARTFEVLLWEQLSQALRGLENELLEPSWYEPAVVIEQFLLPIYSASRTILKLNQLGGIESLVRPRIEGSLAAVAGQAHLMRKWFCQNQFSEIANDAKHLLEQADKLVSKYSDDQILFGKQSNGLIESLITNSNLTANHKSLIINAIYDAFEVHMTNLTNAETMVIETCLLAVASQSDYHKSKDSKQLFNAILLWTITFLHARLEMTVRDEPAIAYLFKRADGNLAKEDDLQSDYKKFMESNVAGTKIEVMNVGGGRADVYFQFSAERIVVEVKRDSKDCSFDALEKAYSSQAMDYQNISARLGFLLVLDQTDRDGAAMHISELVKSVELIRKGETQPRFLVIIKVPGERLRPSEQTKLAKKKG</sequence>
<comment type="caution">
    <text evidence="1">The sequence shown here is derived from an EMBL/GenBank/DDBJ whole genome shotgun (WGS) entry which is preliminary data.</text>
</comment>
<evidence type="ECO:0000313" key="2">
    <source>
        <dbReference type="Proteomes" id="UP000263642"/>
    </source>
</evidence>
<dbReference type="AlphaFoldDB" id="A0A3D3REX0"/>
<name>A0A3D3REX0_9PLAN</name>
<reference evidence="1 2" key="1">
    <citation type="journal article" date="2018" name="Nat. Biotechnol.">
        <title>A standardized bacterial taxonomy based on genome phylogeny substantially revises the tree of life.</title>
        <authorList>
            <person name="Parks D.H."/>
            <person name="Chuvochina M."/>
            <person name="Waite D.W."/>
            <person name="Rinke C."/>
            <person name="Skarshewski A."/>
            <person name="Chaumeil P.A."/>
            <person name="Hugenholtz P."/>
        </authorList>
    </citation>
    <scope>NUCLEOTIDE SEQUENCE [LARGE SCALE GENOMIC DNA]</scope>
    <source>
        <strain evidence="1">UBA9375</strain>
    </source>
</reference>
<dbReference type="RefSeq" id="WP_278447326.1">
    <property type="nucleotide sequence ID" value="NZ_CAXAST010000012.1"/>
</dbReference>